<dbReference type="PROSITE" id="PS50994">
    <property type="entry name" value="INTEGRASE"/>
    <property type="match status" value="1"/>
</dbReference>
<keyword evidence="1" id="KW-0175">Coiled coil</keyword>
<dbReference type="Gene3D" id="3.30.420.10">
    <property type="entry name" value="Ribonuclease H-like superfamily/Ribonuclease H"/>
    <property type="match status" value="1"/>
</dbReference>
<dbReference type="GO" id="GO:0003676">
    <property type="term" value="F:nucleic acid binding"/>
    <property type="evidence" value="ECO:0007669"/>
    <property type="project" value="InterPro"/>
</dbReference>
<proteinExistence type="predicted"/>
<dbReference type="SUPFAM" id="SSF53098">
    <property type="entry name" value="Ribonuclease H-like"/>
    <property type="match status" value="1"/>
</dbReference>
<dbReference type="GO" id="GO:0015074">
    <property type="term" value="P:DNA integration"/>
    <property type="evidence" value="ECO:0007669"/>
    <property type="project" value="InterPro"/>
</dbReference>
<accession>A0A6L2JTC5</accession>
<dbReference type="InterPro" id="IPR012337">
    <property type="entry name" value="RNaseH-like_sf"/>
</dbReference>
<evidence type="ECO:0000313" key="4">
    <source>
        <dbReference type="EMBL" id="GEU39979.1"/>
    </source>
</evidence>
<protein>
    <submittedName>
        <fullName evidence="4">Reverse transcriptase domain-containing protein</fullName>
    </submittedName>
</protein>
<dbReference type="GO" id="GO:0003964">
    <property type="term" value="F:RNA-directed DNA polymerase activity"/>
    <property type="evidence" value="ECO:0007669"/>
    <property type="project" value="UniProtKB-KW"/>
</dbReference>
<organism evidence="4">
    <name type="scientific">Tanacetum cinerariifolium</name>
    <name type="common">Dalmatian daisy</name>
    <name type="synonym">Chrysanthemum cinerariifolium</name>
    <dbReference type="NCBI Taxonomy" id="118510"/>
    <lineage>
        <taxon>Eukaryota</taxon>
        <taxon>Viridiplantae</taxon>
        <taxon>Streptophyta</taxon>
        <taxon>Embryophyta</taxon>
        <taxon>Tracheophyta</taxon>
        <taxon>Spermatophyta</taxon>
        <taxon>Magnoliopsida</taxon>
        <taxon>eudicotyledons</taxon>
        <taxon>Gunneridae</taxon>
        <taxon>Pentapetalae</taxon>
        <taxon>asterids</taxon>
        <taxon>campanulids</taxon>
        <taxon>Asterales</taxon>
        <taxon>Asteraceae</taxon>
        <taxon>Asteroideae</taxon>
        <taxon>Anthemideae</taxon>
        <taxon>Anthemidinae</taxon>
        <taxon>Tanacetum</taxon>
    </lineage>
</organism>
<dbReference type="InterPro" id="IPR001584">
    <property type="entry name" value="Integrase_cat-core"/>
</dbReference>
<feature type="region of interest" description="Disordered" evidence="2">
    <location>
        <begin position="178"/>
        <end position="198"/>
    </location>
</feature>
<feature type="compositionally biased region" description="Acidic residues" evidence="2">
    <location>
        <begin position="11"/>
        <end position="20"/>
    </location>
</feature>
<dbReference type="AlphaFoldDB" id="A0A6L2JTC5"/>
<gene>
    <name evidence="4" type="ORF">Tci_011957</name>
</gene>
<comment type="caution">
    <text evidence="4">The sequence shown here is derived from an EMBL/GenBank/DDBJ whole genome shotgun (WGS) entry which is preliminary data.</text>
</comment>
<keyword evidence="4" id="KW-0695">RNA-directed DNA polymerase</keyword>
<dbReference type="InterPro" id="IPR036397">
    <property type="entry name" value="RNaseH_sf"/>
</dbReference>
<feature type="compositionally biased region" description="Polar residues" evidence="2">
    <location>
        <begin position="180"/>
        <end position="191"/>
    </location>
</feature>
<evidence type="ECO:0000259" key="3">
    <source>
        <dbReference type="PROSITE" id="PS50994"/>
    </source>
</evidence>
<evidence type="ECO:0000256" key="2">
    <source>
        <dbReference type="SAM" id="MobiDB-lite"/>
    </source>
</evidence>
<dbReference type="EMBL" id="BKCJ010001242">
    <property type="protein sequence ID" value="GEU39979.1"/>
    <property type="molecule type" value="Genomic_DNA"/>
</dbReference>
<feature type="coiled-coil region" evidence="1">
    <location>
        <begin position="33"/>
        <end position="74"/>
    </location>
</feature>
<keyword evidence="4" id="KW-0808">Transferase</keyword>
<keyword evidence="4" id="KW-0548">Nucleotidyltransferase</keyword>
<dbReference type="PANTHER" id="PTHR45835:SF103">
    <property type="entry name" value="RNA-DIRECTED DNA POLYMERASE"/>
    <property type="match status" value="1"/>
</dbReference>
<feature type="domain" description="Integrase catalytic" evidence="3">
    <location>
        <begin position="364"/>
        <end position="448"/>
    </location>
</feature>
<feature type="region of interest" description="Disordered" evidence="2">
    <location>
        <begin position="1"/>
        <end position="24"/>
    </location>
</feature>
<dbReference type="PANTHER" id="PTHR45835">
    <property type="entry name" value="YALI0A06105P"/>
    <property type="match status" value="1"/>
</dbReference>
<sequence>MLVQPQPHDKEEEEEEEDEEQPTKTFELSILLLNTLLETCATLSQKVTKLEQHKHTLALEIRKLKKRVKKLEKKKKSRSLGLKRLRKERIDQDVSAATKDVSSAKPIVFDDEDVTMNMAQTLIKMKAEEAKLLDKQMAQRLHVEEVEKPDKDVEEPTKKRVAEETLLQESFKKLNAVKVSGSNSKQETPSNDPKKMSEEDVQNMLKIVSVFEFKVETLQKTSDENLHGGQQTKDQKFGYILQVIKKLELKKLDVLLGAIVFALKMWRHYLHDTKKGERGGRCLKPKGKDHATMSLDLVMTTGLNLPKQNLNAQAEARNEENFMTKDMHDMINKLEQQITTCIRKCLTYAKVKIEYQKLSGLLVQPEIPQWKWENITMDFVTKLSKTTTSQDTIWVIINRLTKSAHFLPMREDDILEKLTRWYLKEVVSRNGVPVLIISDRDGKFTSHF</sequence>
<name>A0A6L2JTC5_TANCI</name>
<reference evidence="4" key="1">
    <citation type="journal article" date="2019" name="Sci. Rep.">
        <title>Draft genome of Tanacetum cinerariifolium, the natural source of mosquito coil.</title>
        <authorList>
            <person name="Yamashiro T."/>
            <person name="Shiraishi A."/>
            <person name="Satake H."/>
            <person name="Nakayama K."/>
        </authorList>
    </citation>
    <scope>NUCLEOTIDE SEQUENCE</scope>
</reference>
<evidence type="ECO:0000256" key="1">
    <source>
        <dbReference type="SAM" id="Coils"/>
    </source>
</evidence>